<accession>A0A7X2NPJ4</accession>
<dbReference type="Gene3D" id="3.40.50.300">
    <property type="entry name" value="P-loop containing nucleotide triphosphate hydrolases"/>
    <property type="match status" value="1"/>
</dbReference>
<gene>
    <name evidence="2" type="ORF">FYJ39_18765</name>
</gene>
<dbReference type="Proteomes" id="UP000429958">
    <property type="component" value="Unassembled WGS sequence"/>
</dbReference>
<feature type="domain" description="KAP NTPase" evidence="1">
    <location>
        <begin position="3"/>
        <end position="101"/>
    </location>
</feature>
<organism evidence="2 3">
    <name type="scientific">Clostridium porci</name>
    <dbReference type="NCBI Taxonomy" id="2605778"/>
    <lineage>
        <taxon>Bacteria</taxon>
        <taxon>Bacillati</taxon>
        <taxon>Bacillota</taxon>
        <taxon>Clostridia</taxon>
        <taxon>Eubacteriales</taxon>
        <taxon>Clostridiaceae</taxon>
        <taxon>Clostridium</taxon>
    </lineage>
</organism>
<dbReference type="Pfam" id="PF07693">
    <property type="entry name" value="KAP_NTPase"/>
    <property type="match status" value="1"/>
</dbReference>
<dbReference type="InterPro" id="IPR011646">
    <property type="entry name" value="KAP_P-loop"/>
</dbReference>
<reference evidence="2 3" key="1">
    <citation type="submission" date="2019-08" db="EMBL/GenBank/DDBJ databases">
        <title>In-depth cultivation of the pig gut microbiome towards novel bacterial diversity and tailored functional studies.</title>
        <authorList>
            <person name="Wylensek D."/>
            <person name="Hitch T.C.A."/>
            <person name="Clavel T."/>
        </authorList>
    </citation>
    <scope>NUCLEOTIDE SEQUENCE [LARGE SCALE GENOMIC DNA]</scope>
    <source>
        <strain evidence="2 3">WCA-389-WT-23D1</strain>
    </source>
</reference>
<proteinExistence type="predicted"/>
<evidence type="ECO:0000313" key="2">
    <source>
        <dbReference type="EMBL" id="MSS38496.1"/>
    </source>
</evidence>
<protein>
    <recommendedName>
        <fullName evidence="1">KAP NTPase domain-containing protein</fullName>
    </recommendedName>
</protein>
<name>A0A7X2NPJ4_9CLOT</name>
<evidence type="ECO:0000259" key="1">
    <source>
        <dbReference type="Pfam" id="PF07693"/>
    </source>
</evidence>
<dbReference type="InterPro" id="IPR027417">
    <property type="entry name" value="P-loop_NTPase"/>
</dbReference>
<comment type="caution">
    <text evidence="2">The sequence shown here is derived from an EMBL/GenBank/DDBJ whole genome shotgun (WGS) entry which is preliminary data.</text>
</comment>
<dbReference type="SUPFAM" id="SSF52540">
    <property type="entry name" value="P-loop containing nucleoside triphosphate hydrolases"/>
    <property type="match status" value="1"/>
</dbReference>
<sequence>MVSLIKDSKEQPISIGIHGDWGTGKSSILEMVENEVKMSATESGKKYACIRFNGWKHQGFEDSKVALMSSIISELEKKEKLGVKVGEILKKLWGNINWMSVAKTAGKTALGLATGTAPLTLLSSTMDLLKATVTTEEGIAGAIESIGGYLKDANITEDTSSNKQFSEF</sequence>
<dbReference type="AlphaFoldDB" id="A0A7X2NPJ4"/>
<evidence type="ECO:0000313" key="3">
    <source>
        <dbReference type="Proteomes" id="UP000429958"/>
    </source>
</evidence>
<keyword evidence="3" id="KW-1185">Reference proteome</keyword>
<dbReference type="EMBL" id="VUMD01000027">
    <property type="protein sequence ID" value="MSS38496.1"/>
    <property type="molecule type" value="Genomic_DNA"/>
</dbReference>